<dbReference type="InterPro" id="IPR010982">
    <property type="entry name" value="Lambda_DNA-bd_dom_sf"/>
</dbReference>
<dbReference type="EMBL" id="JARZFX010000014">
    <property type="protein sequence ID" value="MEC5425436.1"/>
    <property type="molecule type" value="Genomic_DNA"/>
</dbReference>
<gene>
    <name evidence="3" type="ORF">QGM71_18300</name>
</gene>
<evidence type="ECO:0000256" key="1">
    <source>
        <dbReference type="PROSITE-ProRule" id="PRU00339"/>
    </source>
</evidence>
<evidence type="ECO:0000313" key="3">
    <source>
        <dbReference type="EMBL" id="MEC5425436.1"/>
    </source>
</evidence>
<dbReference type="Gene3D" id="1.10.260.40">
    <property type="entry name" value="lambda repressor-like DNA-binding domains"/>
    <property type="match status" value="1"/>
</dbReference>
<dbReference type="InterPro" id="IPR001387">
    <property type="entry name" value="Cro/C1-type_HTH"/>
</dbReference>
<dbReference type="Pfam" id="PF13181">
    <property type="entry name" value="TPR_8"/>
    <property type="match status" value="1"/>
</dbReference>
<dbReference type="SMART" id="SM00028">
    <property type="entry name" value="TPR"/>
    <property type="match status" value="2"/>
</dbReference>
<dbReference type="Pfam" id="PF01381">
    <property type="entry name" value="HTH_3"/>
    <property type="match status" value="1"/>
</dbReference>
<dbReference type="RefSeq" id="WP_327608980.1">
    <property type="nucleotide sequence ID" value="NZ_JARZFX010000014.1"/>
</dbReference>
<dbReference type="CDD" id="cd00093">
    <property type="entry name" value="HTH_XRE"/>
    <property type="match status" value="1"/>
</dbReference>
<dbReference type="InterPro" id="IPR053163">
    <property type="entry name" value="HTH-type_regulator_Rgg"/>
</dbReference>
<dbReference type="InterPro" id="IPR019734">
    <property type="entry name" value="TPR_rpt"/>
</dbReference>
<dbReference type="PANTHER" id="PTHR37038">
    <property type="entry name" value="TRANSCRIPTIONAL REGULATOR-RELATED"/>
    <property type="match status" value="1"/>
</dbReference>
<dbReference type="PROSITE" id="PS50943">
    <property type="entry name" value="HTH_CROC1"/>
    <property type="match status" value="1"/>
</dbReference>
<protein>
    <submittedName>
        <fullName evidence="3">Helix-turn-helix transcriptional regulator</fullName>
    </submittedName>
</protein>
<dbReference type="SMART" id="SM00530">
    <property type="entry name" value="HTH_XRE"/>
    <property type="match status" value="1"/>
</dbReference>
<dbReference type="InterPro" id="IPR011990">
    <property type="entry name" value="TPR-like_helical_dom_sf"/>
</dbReference>
<reference evidence="3 4" key="1">
    <citation type="journal article" date="2024" name="Int. J. Syst. Evol. Microbiol.">
        <title>Virgibacillus tibetensis sp. nov., isolated from salt lake on the Tibetan Plateau of China.</title>
        <authorList>
            <person name="Phurbu D."/>
            <person name="Liu Z.-X."/>
            <person name="Wang R."/>
            <person name="Zheng Y.-Y."/>
            <person name="Liu H.-C."/>
            <person name="Zhou Y.-G."/>
            <person name="Yu Y.-J."/>
            <person name="Li A.-H."/>
        </authorList>
    </citation>
    <scope>NUCLEOTIDE SEQUENCE [LARGE SCALE GENOMIC DNA]</scope>
    <source>
        <strain evidence="3 4">C22-A2</strain>
    </source>
</reference>
<evidence type="ECO:0000259" key="2">
    <source>
        <dbReference type="PROSITE" id="PS50943"/>
    </source>
</evidence>
<accession>A0ABU6KJE1</accession>
<proteinExistence type="predicted"/>
<dbReference type="SUPFAM" id="SSF48452">
    <property type="entry name" value="TPR-like"/>
    <property type="match status" value="2"/>
</dbReference>
<keyword evidence="4" id="KW-1185">Reference proteome</keyword>
<comment type="caution">
    <text evidence="3">The sequence shown here is derived from an EMBL/GenBank/DDBJ whole genome shotgun (WGS) entry which is preliminary data.</text>
</comment>
<dbReference type="PROSITE" id="PS50005">
    <property type="entry name" value="TPR"/>
    <property type="match status" value="1"/>
</dbReference>
<dbReference type="SUPFAM" id="SSF47413">
    <property type="entry name" value="lambda repressor-like DNA-binding domains"/>
    <property type="match status" value="1"/>
</dbReference>
<name>A0ABU6KJE1_9BACI</name>
<dbReference type="Proteomes" id="UP001335737">
    <property type="component" value="Unassembled WGS sequence"/>
</dbReference>
<feature type="domain" description="HTH cro/C1-type" evidence="2">
    <location>
        <begin position="16"/>
        <end position="67"/>
    </location>
</feature>
<sequence length="422" mass="50413">MLINIDTMDVGKIIFNLRNERGLTQEELSEGICSISYLSKLEHNQIKYSDEILSLLFQKLNVDENKLYTKHKNFNDNVSNLSKFIDMKNYTDTENCYSELNNLVNEIKDPNSICNYHITKLKYFLAKRNLESARTTIDYINEFFKRKSVRQEALFIDLCGVYFSIKGNFVEGLKFFKDAERIALENNLNVANIFYHLGLTYSQIHNDTLAIHYAQNALKLFESDMNYLKCIDCQLIISLKFVRNQNFRSAEKIYFDILEQAKIFTLPKTKAITLHNLGFLYYKVKDYNQSVNYFVEALEYKSPKNEDYILSIYYLCNALMEDDRNKEVIFWLNKALHYIEKNEHLKEYKYSYMVKLYKYKYEDFDKYIEFAENVVFPYLISIKTKELILSVGNLLIEYYNSKHRYKRSNNFYKIMLEFMEVN</sequence>
<feature type="repeat" description="TPR" evidence="1">
    <location>
        <begin position="271"/>
        <end position="304"/>
    </location>
</feature>
<evidence type="ECO:0000313" key="4">
    <source>
        <dbReference type="Proteomes" id="UP001335737"/>
    </source>
</evidence>
<keyword evidence="1" id="KW-0802">TPR repeat</keyword>
<organism evidence="3 4">
    <name type="scientific">Virgibacillus tibetensis</name>
    <dbReference type="NCBI Taxonomy" id="3042313"/>
    <lineage>
        <taxon>Bacteria</taxon>
        <taxon>Bacillati</taxon>
        <taxon>Bacillota</taxon>
        <taxon>Bacilli</taxon>
        <taxon>Bacillales</taxon>
        <taxon>Bacillaceae</taxon>
        <taxon>Virgibacillus</taxon>
    </lineage>
</organism>
<dbReference type="Gene3D" id="1.25.40.10">
    <property type="entry name" value="Tetratricopeptide repeat domain"/>
    <property type="match status" value="1"/>
</dbReference>